<keyword evidence="4" id="KW-1185">Reference proteome</keyword>
<dbReference type="EMBL" id="OU466859">
    <property type="protein sequence ID" value="CAH2052671.1"/>
    <property type="molecule type" value="Genomic_DNA"/>
</dbReference>
<keyword evidence="1" id="KW-0732">Signal</keyword>
<evidence type="ECO:0000313" key="3">
    <source>
        <dbReference type="EMBL" id="CAH2052671.1"/>
    </source>
</evidence>
<sequence length="147" mass="16726">MGSVSPALFGLSLFLLKLPACLILRWIHTSAIAVLQNKRLNKYNYSAIDEQFIFYRSDGLKKFDPSDPNSPLPNSLLDFREGTKLEWRGNVNHHMTEEVVKKTRSFEKVKSEAEKCLAQGEKFVSVLNTKKAKLRALRDKEDSGRAV</sequence>
<evidence type="ECO:0000313" key="4">
    <source>
        <dbReference type="Proteomes" id="UP000836841"/>
    </source>
</evidence>
<organism evidence="3 4">
    <name type="scientific">Thlaspi arvense</name>
    <name type="common">Field penny-cress</name>
    <dbReference type="NCBI Taxonomy" id="13288"/>
    <lineage>
        <taxon>Eukaryota</taxon>
        <taxon>Viridiplantae</taxon>
        <taxon>Streptophyta</taxon>
        <taxon>Embryophyta</taxon>
        <taxon>Tracheophyta</taxon>
        <taxon>Spermatophyta</taxon>
        <taxon>Magnoliopsida</taxon>
        <taxon>eudicotyledons</taxon>
        <taxon>Gunneridae</taxon>
        <taxon>Pentapetalae</taxon>
        <taxon>rosids</taxon>
        <taxon>malvids</taxon>
        <taxon>Brassicales</taxon>
        <taxon>Brassicaceae</taxon>
        <taxon>Thlaspideae</taxon>
        <taxon>Thlaspi</taxon>
    </lineage>
</organism>
<dbReference type="SUPFAM" id="SSF58022">
    <property type="entry name" value="XRCC4, C-terminal oligomerization domain"/>
    <property type="match status" value="1"/>
</dbReference>
<feature type="chain" id="PRO_5043448760" description="TOD1/MUCI70 glycosyltransferase-like domain-containing protein" evidence="1">
    <location>
        <begin position="24"/>
        <end position="147"/>
    </location>
</feature>
<dbReference type="Pfam" id="PF04765">
    <property type="entry name" value="TOD1_MUCI70"/>
    <property type="match status" value="1"/>
</dbReference>
<gene>
    <name evidence="3" type="ORF">TAV2_LOCUS10458</name>
</gene>
<proteinExistence type="predicted"/>
<reference evidence="3 4" key="1">
    <citation type="submission" date="2022-03" db="EMBL/GenBank/DDBJ databases">
        <authorList>
            <person name="Nunn A."/>
            <person name="Chopra R."/>
            <person name="Nunn A."/>
            <person name="Contreras Garrido A."/>
        </authorList>
    </citation>
    <scope>NUCLEOTIDE SEQUENCE [LARGE SCALE GENOMIC DNA]</scope>
</reference>
<evidence type="ECO:0000259" key="2">
    <source>
        <dbReference type="Pfam" id="PF04765"/>
    </source>
</evidence>
<feature type="domain" description="TOD1/MUCI70 glycosyltransferase-like" evidence="2">
    <location>
        <begin position="34"/>
        <end position="81"/>
    </location>
</feature>
<accession>A0AAU9S220</accession>
<dbReference type="Proteomes" id="UP000836841">
    <property type="component" value="Chromosome 3"/>
</dbReference>
<dbReference type="InterPro" id="IPR048354">
    <property type="entry name" value="TOD1_MUCI70_glycTrfase_dom"/>
</dbReference>
<name>A0AAU9S220_THLAR</name>
<feature type="signal peptide" evidence="1">
    <location>
        <begin position="1"/>
        <end position="23"/>
    </location>
</feature>
<dbReference type="AlphaFoldDB" id="A0AAU9S220"/>
<protein>
    <recommendedName>
        <fullName evidence="2">TOD1/MUCI70 glycosyltransferase-like domain-containing protein</fullName>
    </recommendedName>
</protein>
<evidence type="ECO:0000256" key="1">
    <source>
        <dbReference type="SAM" id="SignalP"/>
    </source>
</evidence>